<gene>
    <name evidence="2" type="ORF">AMS68_002555</name>
</gene>
<evidence type="ECO:0000256" key="1">
    <source>
        <dbReference type="SAM" id="MobiDB-lite"/>
    </source>
</evidence>
<evidence type="ECO:0000313" key="3">
    <source>
        <dbReference type="Proteomes" id="UP000503462"/>
    </source>
</evidence>
<dbReference type="AlphaFoldDB" id="A0A6H0XQX2"/>
<reference evidence="2 3" key="1">
    <citation type="journal article" date="2016" name="Sci. Rep.">
        <title>Peltaster fructicola genome reveals evolution from an invasive phytopathogen to an ectophytic parasite.</title>
        <authorList>
            <person name="Xu C."/>
            <person name="Chen H."/>
            <person name="Gleason M.L."/>
            <person name="Xu J.R."/>
            <person name="Liu H."/>
            <person name="Zhang R."/>
            <person name="Sun G."/>
        </authorList>
    </citation>
    <scope>NUCLEOTIDE SEQUENCE [LARGE SCALE GENOMIC DNA]</scope>
    <source>
        <strain evidence="2 3">LNHT1506</strain>
    </source>
</reference>
<dbReference type="PANTHER" id="PTHR37781">
    <property type="entry name" value="TFIIH COMPLEX SUBUNIT"/>
    <property type="match status" value="1"/>
</dbReference>
<dbReference type="EMBL" id="CP051140">
    <property type="protein sequence ID" value="QIW97037.1"/>
    <property type="molecule type" value="Genomic_DNA"/>
</dbReference>
<protein>
    <recommendedName>
        <fullName evidence="4">Meiotic recombination protein DMC1</fullName>
    </recommendedName>
</protein>
<feature type="region of interest" description="Disordered" evidence="1">
    <location>
        <begin position="21"/>
        <end position="42"/>
    </location>
</feature>
<evidence type="ECO:0000313" key="2">
    <source>
        <dbReference type="EMBL" id="QIW97037.1"/>
    </source>
</evidence>
<dbReference type="OrthoDB" id="5420410at2759"/>
<accession>A0A6H0XQX2</accession>
<evidence type="ECO:0008006" key="4">
    <source>
        <dbReference type="Google" id="ProtNLM"/>
    </source>
</evidence>
<sequence length="269" mass="29547">MATPYQQAGGFILSPPLSVSSSQAHASLPRPRDSPLRPGGSKESTFIRYVDQQILHVQRRFAKRTTPDAKGVPVEKDAAAVWDNIQGYTSMREVCKELEELVGTVWISGTPSLQVPYLINIASLLNTVIPAMPTTPKQLFRLLDKLDHAFASLLQGRDVDSGEALPGFNTGRGVSGTEKVRLRSVVERSRRCVFEALKSDDLDLEYEEDDDVMDVDSSAASVSGELVLEGDENAGDEPDWEMQIARVYDRTIVELGDSLETPNIGIITE</sequence>
<dbReference type="Proteomes" id="UP000503462">
    <property type="component" value="Chromosome 2"/>
</dbReference>
<dbReference type="PANTHER" id="PTHR37781:SF1">
    <property type="entry name" value="ADR380WP"/>
    <property type="match status" value="1"/>
</dbReference>
<dbReference type="InterPro" id="IPR031349">
    <property type="entry name" value="Tfb6"/>
</dbReference>
<keyword evidence="3" id="KW-1185">Reference proteome</keyword>
<dbReference type="GO" id="GO:0005675">
    <property type="term" value="C:transcription factor TFIIH holo complex"/>
    <property type="evidence" value="ECO:0007669"/>
    <property type="project" value="TreeGrafter"/>
</dbReference>
<dbReference type="Pfam" id="PF17110">
    <property type="entry name" value="TFB6"/>
    <property type="match status" value="1"/>
</dbReference>
<organism evidence="2 3">
    <name type="scientific">Peltaster fructicola</name>
    <dbReference type="NCBI Taxonomy" id="286661"/>
    <lineage>
        <taxon>Eukaryota</taxon>
        <taxon>Fungi</taxon>
        <taxon>Dikarya</taxon>
        <taxon>Ascomycota</taxon>
        <taxon>Pezizomycotina</taxon>
        <taxon>Dothideomycetes</taxon>
        <taxon>Dothideomycetes incertae sedis</taxon>
        <taxon>Peltaster</taxon>
    </lineage>
</organism>
<name>A0A6H0XQX2_9PEZI</name>
<proteinExistence type="predicted"/>